<evidence type="ECO:0000313" key="1">
    <source>
        <dbReference type="EMBL" id="CCO24758.1"/>
    </source>
</evidence>
<gene>
    <name evidence="1" type="ORF">DESAM_22491</name>
</gene>
<proteinExistence type="predicted"/>
<reference evidence="1 2" key="1">
    <citation type="submission" date="2012-10" db="EMBL/GenBank/DDBJ databases">
        <authorList>
            <person name="Genoscope - CEA"/>
        </authorList>
    </citation>
    <scope>NUCLEOTIDE SEQUENCE [LARGE SCALE GENOMIC DNA]</scope>
    <source>
        <strain evidence="2">AM13 / DSM 14728</strain>
    </source>
</reference>
<keyword evidence="2" id="KW-1185">Reference proteome</keyword>
<dbReference type="HOGENOM" id="CLU_2952891_0_0_7"/>
<dbReference type="EMBL" id="FO203522">
    <property type="protein sequence ID" value="CCO24758.1"/>
    <property type="molecule type" value="Genomic_DNA"/>
</dbReference>
<dbReference type="AlphaFoldDB" id="L0RDA6"/>
<dbReference type="KEGG" id="dhy:DESAM_22491"/>
<dbReference type="Proteomes" id="UP000010808">
    <property type="component" value="Chromosome"/>
</dbReference>
<organism evidence="1 2">
    <name type="scientific">Maridesulfovibrio hydrothermalis AM13 = DSM 14728</name>
    <dbReference type="NCBI Taxonomy" id="1121451"/>
    <lineage>
        <taxon>Bacteria</taxon>
        <taxon>Pseudomonadati</taxon>
        <taxon>Thermodesulfobacteriota</taxon>
        <taxon>Desulfovibrionia</taxon>
        <taxon>Desulfovibrionales</taxon>
        <taxon>Desulfovibrionaceae</taxon>
        <taxon>Maridesulfovibrio</taxon>
    </lineage>
</organism>
<name>L0RDA6_9BACT</name>
<dbReference type="STRING" id="1121451.DESAM_22491"/>
<evidence type="ECO:0000313" key="2">
    <source>
        <dbReference type="Proteomes" id="UP000010808"/>
    </source>
</evidence>
<sequence length="59" mass="6688">MLFHNSSFWLISFKYSGLAEELSCSNLPEKLDIIMNVVSVLTYFAGWGNGEGSKFEEYS</sequence>
<protein>
    <submittedName>
        <fullName evidence="1">Uncharacterized protein</fullName>
    </submittedName>
</protein>
<accession>L0RDA6</accession>